<evidence type="ECO:0000313" key="9">
    <source>
        <dbReference type="Proteomes" id="UP000019132"/>
    </source>
</evidence>
<dbReference type="InterPro" id="IPR002159">
    <property type="entry name" value="CD36_fam"/>
</dbReference>
<organism evidence="8 9">
    <name type="scientific">Globisporangium ultimum (strain ATCC 200006 / CBS 805.95 / DAOM BR144)</name>
    <name type="common">Pythium ultimum</name>
    <dbReference type="NCBI Taxonomy" id="431595"/>
    <lineage>
        <taxon>Eukaryota</taxon>
        <taxon>Sar</taxon>
        <taxon>Stramenopiles</taxon>
        <taxon>Oomycota</taxon>
        <taxon>Peronosporomycetes</taxon>
        <taxon>Pythiales</taxon>
        <taxon>Pythiaceae</taxon>
        <taxon>Globisporangium</taxon>
    </lineage>
</organism>
<dbReference type="STRING" id="431595.K3X4W6"/>
<evidence type="ECO:0000256" key="2">
    <source>
        <dbReference type="ARBA" id="ARBA00010532"/>
    </source>
</evidence>
<keyword evidence="6" id="KW-0325">Glycoprotein</keyword>
<dbReference type="GO" id="GO:0005737">
    <property type="term" value="C:cytoplasm"/>
    <property type="evidence" value="ECO:0007669"/>
    <property type="project" value="TreeGrafter"/>
</dbReference>
<dbReference type="PANTHER" id="PTHR11923:SF51">
    <property type="entry name" value="LYSOSOME MEMBRANE PROTEIN 2"/>
    <property type="match status" value="1"/>
</dbReference>
<dbReference type="VEuPathDB" id="FungiDB:PYU1_G012239"/>
<keyword evidence="9" id="KW-1185">Reference proteome</keyword>
<dbReference type="HOGENOM" id="CLU_023276_0_0_1"/>
<evidence type="ECO:0000256" key="1">
    <source>
        <dbReference type="ARBA" id="ARBA00004370"/>
    </source>
</evidence>
<reference evidence="9" key="1">
    <citation type="journal article" date="2010" name="Genome Biol.">
        <title>Genome sequence of the necrotrophic plant pathogen Pythium ultimum reveals original pathogenicity mechanisms and effector repertoire.</title>
        <authorList>
            <person name="Levesque C.A."/>
            <person name="Brouwer H."/>
            <person name="Cano L."/>
            <person name="Hamilton J.P."/>
            <person name="Holt C."/>
            <person name="Huitema E."/>
            <person name="Raffaele S."/>
            <person name="Robideau G.P."/>
            <person name="Thines M."/>
            <person name="Win J."/>
            <person name="Zerillo M.M."/>
            <person name="Beakes G.W."/>
            <person name="Boore J.L."/>
            <person name="Busam D."/>
            <person name="Dumas B."/>
            <person name="Ferriera S."/>
            <person name="Fuerstenberg S.I."/>
            <person name="Gachon C.M."/>
            <person name="Gaulin E."/>
            <person name="Govers F."/>
            <person name="Grenville-Briggs L."/>
            <person name="Horner N."/>
            <person name="Hostetler J."/>
            <person name="Jiang R.H."/>
            <person name="Johnson J."/>
            <person name="Krajaejun T."/>
            <person name="Lin H."/>
            <person name="Meijer H.J."/>
            <person name="Moore B."/>
            <person name="Morris P."/>
            <person name="Phuntmart V."/>
            <person name="Puiu D."/>
            <person name="Shetty J."/>
            <person name="Stajich J.E."/>
            <person name="Tripathy S."/>
            <person name="Wawra S."/>
            <person name="van West P."/>
            <person name="Whitty B.R."/>
            <person name="Coutinho P.M."/>
            <person name="Henrissat B."/>
            <person name="Martin F."/>
            <person name="Thomas P.D."/>
            <person name="Tyler B.M."/>
            <person name="De Vries R.P."/>
            <person name="Kamoun S."/>
            <person name="Yandell M."/>
            <person name="Tisserat N."/>
            <person name="Buell C.R."/>
        </authorList>
    </citation>
    <scope>NUCLEOTIDE SEQUENCE</scope>
    <source>
        <strain evidence="9">DAOM:BR144</strain>
    </source>
</reference>
<dbReference type="PRINTS" id="PR01609">
    <property type="entry name" value="CD36FAMILY"/>
</dbReference>
<accession>K3X4W6</accession>
<name>K3X4W6_GLOUD</name>
<dbReference type="eggNOG" id="KOG3776">
    <property type="taxonomic scope" value="Eukaryota"/>
</dbReference>
<evidence type="ECO:0000256" key="7">
    <source>
        <dbReference type="SAM" id="Phobius"/>
    </source>
</evidence>
<dbReference type="GO" id="GO:0005044">
    <property type="term" value="F:scavenger receptor activity"/>
    <property type="evidence" value="ECO:0007669"/>
    <property type="project" value="TreeGrafter"/>
</dbReference>
<feature type="transmembrane region" description="Helical" evidence="7">
    <location>
        <begin position="50"/>
        <end position="72"/>
    </location>
</feature>
<dbReference type="AlphaFoldDB" id="K3X4W6"/>
<keyword evidence="4 7" id="KW-1133">Transmembrane helix</keyword>
<keyword evidence="5 7" id="KW-0472">Membrane</keyword>
<reference evidence="8" key="3">
    <citation type="submission" date="2015-02" db="UniProtKB">
        <authorList>
            <consortium name="EnsemblProtists"/>
        </authorList>
    </citation>
    <scope>IDENTIFICATION</scope>
    <source>
        <strain evidence="8">DAOM BR144</strain>
    </source>
</reference>
<dbReference type="InParanoid" id="K3X4W6"/>
<dbReference type="OMA" id="ECLAIWG"/>
<keyword evidence="3 7" id="KW-0812">Transmembrane</keyword>
<comment type="subcellular location">
    <subcellularLocation>
        <location evidence="1">Membrane</location>
    </subcellularLocation>
</comment>
<evidence type="ECO:0000256" key="5">
    <source>
        <dbReference type="ARBA" id="ARBA00023136"/>
    </source>
</evidence>
<evidence type="ECO:0000256" key="4">
    <source>
        <dbReference type="ARBA" id="ARBA00022989"/>
    </source>
</evidence>
<comment type="similarity">
    <text evidence="2">Belongs to the CD36 family.</text>
</comment>
<dbReference type="GO" id="GO:0016020">
    <property type="term" value="C:membrane"/>
    <property type="evidence" value="ECO:0007669"/>
    <property type="project" value="UniProtKB-SubCell"/>
</dbReference>
<feature type="transmembrane region" description="Helical" evidence="7">
    <location>
        <begin position="690"/>
        <end position="717"/>
    </location>
</feature>
<dbReference type="PANTHER" id="PTHR11923">
    <property type="entry name" value="SCAVENGER RECEPTOR CLASS B TYPE-1 SR-B1"/>
    <property type="match status" value="1"/>
</dbReference>
<protein>
    <submittedName>
        <fullName evidence="8">Uncharacterized protein</fullName>
    </submittedName>
</protein>
<evidence type="ECO:0000256" key="6">
    <source>
        <dbReference type="ARBA" id="ARBA00023180"/>
    </source>
</evidence>
<dbReference type="Proteomes" id="UP000019132">
    <property type="component" value="Unassembled WGS sequence"/>
</dbReference>
<dbReference type="EMBL" id="GL376601">
    <property type="status" value="NOT_ANNOTATED_CDS"/>
    <property type="molecule type" value="Genomic_DNA"/>
</dbReference>
<dbReference type="EnsemblProtists" id="PYU1_T012265">
    <property type="protein sequence ID" value="PYU1_T012265"/>
    <property type="gene ID" value="PYU1_G012239"/>
</dbReference>
<reference evidence="9" key="2">
    <citation type="submission" date="2010-04" db="EMBL/GenBank/DDBJ databases">
        <authorList>
            <person name="Buell R."/>
            <person name="Hamilton J."/>
            <person name="Hostetler J."/>
        </authorList>
    </citation>
    <scope>NUCLEOTIDE SEQUENCE [LARGE SCALE GENOMIC DNA]</scope>
    <source>
        <strain evidence="9">DAOM:BR144</strain>
    </source>
</reference>
<evidence type="ECO:0000313" key="8">
    <source>
        <dbReference type="EnsemblProtists" id="PYU1_T012265"/>
    </source>
</evidence>
<dbReference type="Pfam" id="PF01130">
    <property type="entry name" value="CD36"/>
    <property type="match status" value="2"/>
</dbReference>
<proteinExistence type="inferred from homology"/>
<sequence>MKRADNHASPRFSMTQDNPYDQYEKRKSSIVALGKIDERLNAKRRCSPKVIGTTFIGIGALLVLIAILYSTVLPSVIDNTIKSGVVTCNAKDGSKESYLDPYGDCDDCTPYYFSLYMFNVTNVEAHLSSNVKLHVQEVGPYVYRKRQIKLNVTFESDRVSYKEYSYFTFQADMSCSGCSDQDNVISYDVGYLNVISQAGGEYAFLTALAMGTYGKTLNESVIAGQIKQYGPQMMRWVNGLNSLDAEAMKTVSSNSAVLMFLGTGPAVLQNLTMSGFAYNGVFAKRMIKQWALGYPSILAGLGLGSNYVNVCQAGGMEKQCESCTGSDCLKIYAQCKKCATGKNVVALNTMTCGTIEQIYAATHGATEAKTFAAGTCGLCSTLGLCAAPLPGAVATTGLDYSVMGPPSTETLGTYTQRTGCDDSNFIGEYEEYDGDKTSAVWATLDSQRNPTSAEILAFASYGNCASPTANLTCIKVQGGDGTGVKPGGAGIHGFADEIPQKSISLYLESIKFNISIVSAGTEIDYEGITLHRFIAPTDLLTYTAEKAVTGTGFPVDGVQPLAFSSGFLAYLSYPMFLYGASSLTSGVLITMTDGIVASSSTLYGADGSIKTAYADKYVTYVDIEAGTGKTMRARKRLQASYAIAKSSVNASHPMTDVLWPTMGSEVIAPVYWGEEASTIKNSQVNSYKTIASLLSSMIPVLIVGLVVGVAVAAWGVVTRRRATQVFRAHASSII</sequence>
<evidence type="ECO:0000256" key="3">
    <source>
        <dbReference type="ARBA" id="ARBA00022692"/>
    </source>
</evidence>